<dbReference type="Proteomes" id="UP000812966">
    <property type="component" value="Unassembled WGS sequence"/>
</dbReference>
<proteinExistence type="predicted"/>
<dbReference type="PANTHER" id="PTHR28015">
    <property type="entry name" value="ATP SYNTHASE ASSEMBLY FACTOR FMC1, MITOCHONDRIAL"/>
    <property type="match status" value="1"/>
</dbReference>
<gene>
    <name evidence="2" type="ORF">FFLO_05781</name>
</gene>
<dbReference type="EMBL" id="JABELV010000157">
    <property type="protein sequence ID" value="KAG7529140.1"/>
    <property type="molecule type" value="Genomic_DNA"/>
</dbReference>
<comment type="caution">
    <text evidence="2">The sequence shown here is derived from an EMBL/GenBank/DDBJ whole genome shotgun (WGS) entry which is preliminary data.</text>
</comment>
<dbReference type="OrthoDB" id="15893at2759"/>
<name>A0A8K0JG56_9TREE</name>
<sequence length="133" mass="14647">MSASVSLVRSYRSALREINKSAIQPRGRRNQAVLGMLRSVYEEKRSAGSGEDKQFTRDLNELTQFVKAGRLHTELLIRYNPLQGLSTEDRVTATAKRVGLSSPTGYVKGQEFGRGWAVKDESGSEGGNEEGGR</sequence>
<protein>
    <submittedName>
        <fullName evidence="2">Uncharacterized protein</fullName>
    </submittedName>
</protein>
<keyword evidence="3" id="KW-1185">Reference proteome</keyword>
<evidence type="ECO:0000256" key="1">
    <source>
        <dbReference type="SAM" id="MobiDB-lite"/>
    </source>
</evidence>
<organism evidence="2 3">
    <name type="scientific">Filobasidium floriforme</name>
    <dbReference type="NCBI Taxonomy" id="5210"/>
    <lineage>
        <taxon>Eukaryota</taxon>
        <taxon>Fungi</taxon>
        <taxon>Dikarya</taxon>
        <taxon>Basidiomycota</taxon>
        <taxon>Agaricomycotina</taxon>
        <taxon>Tremellomycetes</taxon>
        <taxon>Filobasidiales</taxon>
        <taxon>Filobasidiaceae</taxon>
        <taxon>Filobasidium</taxon>
    </lineage>
</organism>
<feature type="region of interest" description="Disordered" evidence="1">
    <location>
        <begin position="111"/>
        <end position="133"/>
    </location>
</feature>
<accession>A0A8K0JG56</accession>
<dbReference type="AlphaFoldDB" id="A0A8K0JG56"/>
<dbReference type="InterPro" id="IPR039196">
    <property type="entry name" value="Fmc1"/>
</dbReference>
<dbReference type="GO" id="GO:0033615">
    <property type="term" value="P:mitochondrial proton-transporting ATP synthase complex assembly"/>
    <property type="evidence" value="ECO:0007669"/>
    <property type="project" value="InterPro"/>
</dbReference>
<dbReference type="PANTHER" id="PTHR28015:SF1">
    <property type="entry name" value="ATP SYNTHASE ASSEMBLY FACTOR FMC1, MITOCHONDRIAL"/>
    <property type="match status" value="1"/>
</dbReference>
<evidence type="ECO:0000313" key="2">
    <source>
        <dbReference type="EMBL" id="KAG7529140.1"/>
    </source>
</evidence>
<evidence type="ECO:0000313" key="3">
    <source>
        <dbReference type="Proteomes" id="UP000812966"/>
    </source>
</evidence>
<reference evidence="2" key="1">
    <citation type="submission" date="2020-04" db="EMBL/GenBank/DDBJ databases">
        <title>Analysis of mating type loci in Filobasidium floriforme.</title>
        <authorList>
            <person name="Nowrousian M."/>
        </authorList>
    </citation>
    <scope>NUCLEOTIDE SEQUENCE</scope>
    <source>
        <strain evidence="2">CBS 6242</strain>
    </source>
</reference>
<dbReference type="Pfam" id="PF13233">
    <property type="entry name" value="Complex1_LYR_2"/>
    <property type="match status" value="1"/>
</dbReference>
<dbReference type="GO" id="GO:0005759">
    <property type="term" value="C:mitochondrial matrix"/>
    <property type="evidence" value="ECO:0007669"/>
    <property type="project" value="TreeGrafter"/>
</dbReference>